<dbReference type="InterPro" id="IPR019145">
    <property type="entry name" value="Mediator_Med10"/>
</dbReference>
<evidence type="ECO:0000256" key="2">
    <source>
        <dbReference type="ARBA" id="ARBA00005389"/>
    </source>
</evidence>
<accession>A0A074W1G3</accession>
<dbReference type="EMBL" id="KL584830">
    <property type="protein sequence ID" value="KEQ63757.1"/>
    <property type="molecule type" value="Genomic_DNA"/>
</dbReference>
<dbReference type="AlphaFoldDB" id="A0A074W1G3"/>
<evidence type="ECO:0000256" key="3">
    <source>
        <dbReference type="ARBA" id="ARBA00023015"/>
    </source>
</evidence>
<dbReference type="Pfam" id="PF09748">
    <property type="entry name" value="Med10"/>
    <property type="match status" value="1"/>
</dbReference>
<keyword evidence="8" id="KW-1185">Reference proteome</keyword>
<keyword evidence="3 6" id="KW-0805">Transcription regulation</keyword>
<protein>
    <recommendedName>
        <fullName evidence="6">Mediator of RNA polymerase II transcription subunit 10</fullName>
    </recommendedName>
    <alternativeName>
        <fullName evidence="6">Mediator complex subunit 10</fullName>
    </alternativeName>
</protein>
<sequence>MASTEGLDQVEQQLKAVIDNLYMLICQAHEFRGSQTTDAMTFEIKRLIQNLLSLCQTARVLPTSLPPEVIEYVERSRNPDIYTREFVELVQKLNQQLKGRSQAFADFRDILAREMAGALPDCKQDITMVVESTGGRAPA</sequence>
<gene>
    <name evidence="6" type="primary">MED10</name>
    <name evidence="7" type="ORF">M437DRAFT_46223</name>
</gene>
<comment type="function">
    <text evidence="6">Component of the Mediator complex, a coactivator involved in the regulated transcription of nearly all RNA polymerase II-dependent genes. Mediator functions as a bridge to convey information from gene-specific regulatory proteins to the basal RNA polymerase II transcription machinery. Mediator is recruited to promoters by direct interactions with regulatory proteins and serves as a scaffold for the assembly of a functional preinitiation complex with RNA polymerase II and the general transcription factors.</text>
</comment>
<keyword evidence="6" id="KW-0010">Activator</keyword>
<dbReference type="STRING" id="1043003.A0A074W1G3"/>
<dbReference type="GO" id="GO:0003712">
    <property type="term" value="F:transcription coregulator activity"/>
    <property type="evidence" value="ECO:0007669"/>
    <property type="project" value="InterPro"/>
</dbReference>
<evidence type="ECO:0000256" key="4">
    <source>
        <dbReference type="ARBA" id="ARBA00023163"/>
    </source>
</evidence>
<evidence type="ECO:0000313" key="8">
    <source>
        <dbReference type="Proteomes" id="UP000030672"/>
    </source>
</evidence>
<evidence type="ECO:0000256" key="6">
    <source>
        <dbReference type="RuleBase" id="RU364146"/>
    </source>
</evidence>
<dbReference type="Proteomes" id="UP000030672">
    <property type="component" value="Unassembled WGS sequence"/>
</dbReference>
<comment type="subunit">
    <text evidence="6">Component of the Mediator complex.</text>
</comment>
<comment type="similarity">
    <text evidence="2 6">Belongs to the Mediator complex subunit 10 family.</text>
</comment>
<dbReference type="GO" id="GO:0006357">
    <property type="term" value="P:regulation of transcription by RNA polymerase II"/>
    <property type="evidence" value="ECO:0007669"/>
    <property type="project" value="InterPro"/>
</dbReference>
<comment type="subcellular location">
    <subcellularLocation>
        <location evidence="1 6">Nucleus</location>
    </subcellularLocation>
</comment>
<dbReference type="GO" id="GO:0016592">
    <property type="term" value="C:mediator complex"/>
    <property type="evidence" value="ECO:0007669"/>
    <property type="project" value="InterPro"/>
</dbReference>
<name>A0A074W1G3_AURM1</name>
<reference evidence="7 8" key="1">
    <citation type="journal article" date="2014" name="BMC Genomics">
        <title>Genome sequencing of four Aureobasidium pullulans varieties: biotechnological potential, stress tolerance, and description of new species.</title>
        <authorList>
            <person name="Gostin Ar C."/>
            <person name="Ohm R.A."/>
            <person name="Kogej T."/>
            <person name="Sonjak S."/>
            <person name="Turk M."/>
            <person name="Zajc J."/>
            <person name="Zalar P."/>
            <person name="Grube M."/>
            <person name="Sun H."/>
            <person name="Han J."/>
            <person name="Sharma A."/>
            <person name="Chiniquy J."/>
            <person name="Ngan C.Y."/>
            <person name="Lipzen A."/>
            <person name="Barry K."/>
            <person name="Grigoriev I.V."/>
            <person name="Gunde-Cimerman N."/>
        </authorList>
    </citation>
    <scope>NUCLEOTIDE SEQUENCE [LARGE SCALE GENOMIC DNA]</scope>
    <source>
        <strain evidence="7 8">CBS 110374</strain>
    </source>
</reference>
<organism evidence="7 8">
    <name type="scientific">Aureobasidium melanogenum (strain CBS 110374)</name>
    <name type="common">Aureobasidium pullulans var. melanogenum</name>
    <dbReference type="NCBI Taxonomy" id="1043003"/>
    <lineage>
        <taxon>Eukaryota</taxon>
        <taxon>Fungi</taxon>
        <taxon>Dikarya</taxon>
        <taxon>Ascomycota</taxon>
        <taxon>Pezizomycotina</taxon>
        <taxon>Dothideomycetes</taxon>
        <taxon>Dothideomycetidae</taxon>
        <taxon>Dothideales</taxon>
        <taxon>Saccotheciaceae</taxon>
        <taxon>Aureobasidium</taxon>
    </lineage>
</organism>
<evidence type="ECO:0000256" key="1">
    <source>
        <dbReference type="ARBA" id="ARBA00004123"/>
    </source>
</evidence>
<evidence type="ECO:0000313" key="7">
    <source>
        <dbReference type="EMBL" id="KEQ63757.1"/>
    </source>
</evidence>
<dbReference type="HOGENOM" id="CLU_096169_1_1_1"/>
<evidence type="ECO:0000256" key="5">
    <source>
        <dbReference type="ARBA" id="ARBA00023242"/>
    </source>
</evidence>
<proteinExistence type="inferred from homology"/>
<keyword evidence="5 6" id="KW-0539">Nucleus</keyword>
<keyword evidence="4 6" id="KW-0804">Transcription</keyword>